<dbReference type="SUPFAM" id="SSF51182">
    <property type="entry name" value="RmlC-like cupins"/>
    <property type="match status" value="1"/>
</dbReference>
<evidence type="ECO:0000313" key="4">
    <source>
        <dbReference type="Proteomes" id="UP000307768"/>
    </source>
</evidence>
<evidence type="ECO:0000259" key="2">
    <source>
        <dbReference type="Pfam" id="PF05899"/>
    </source>
</evidence>
<feature type="region of interest" description="Disordered" evidence="1">
    <location>
        <begin position="1"/>
        <end position="36"/>
    </location>
</feature>
<dbReference type="EMBL" id="VDFQ02000001">
    <property type="protein sequence ID" value="KAA1424521.1"/>
    <property type="molecule type" value="Genomic_DNA"/>
</dbReference>
<dbReference type="InterPro" id="IPR008579">
    <property type="entry name" value="UGlyAH_Cupin_dom"/>
</dbReference>
<evidence type="ECO:0000313" key="3">
    <source>
        <dbReference type="EMBL" id="KAA1424521.1"/>
    </source>
</evidence>
<reference evidence="3 4" key="1">
    <citation type="submission" date="2019-09" db="EMBL/GenBank/DDBJ databases">
        <title>Mumia zhuanghuii sp. nov. isolated from the intestinal contents of plateau pika (Ochotona curzoniae) in the Qinghai-Tibet plateau of China.</title>
        <authorList>
            <person name="Tian Z."/>
        </authorList>
    </citation>
    <scope>NUCLEOTIDE SEQUENCE [LARGE SCALE GENOMIC DNA]</scope>
    <source>
        <strain evidence="4">350</strain>
    </source>
</reference>
<dbReference type="InterPro" id="IPR011051">
    <property type="entry name" value="RmlC_Cupin_sf"/>
</dbReference>
<sequence>MTHARDRLLTDATLSHPLEVDGPDPDDVVAGSPTTASAELGSLGETRVGIWEITAGTVRDVEVDEMFVVLAGDATVRFEDGSTIALRPGVVVRLHAGDRTVWEVRETLRKVYVV</sequence>
<dbReference type="Pfam" id="PF05899">
    <property type="entry name" value="Cupin_3"/>
    <property type="match status" value="1"/>
</dbReference>
<gene>
    <name evidence="3" type="ORF">FE697_000895</name>
</gene>
<comment type="caution">
    <text evidence="3">The sequence shown here is derived from an EMBL/GenBank/DDBJ whole genome shotgun (WGS) entry which is preliminary data.</text>
</comment>
<dbReference type="PANTHER" id="PTHR40943:SF1">
    <property type="entry name" value="CYTOPLASMIC PROTEIN"/>
    <property type="match status" value="1"/>
</dbReference>
<proteinExistence type="predicted"/>
<dbReference type="OrthoDB" id="9799053at2"/>
<dbReference type="InterPro" id="IPR014710">
    <property type="entry name" value="RmlC-like_jellyroll"/>
</dbReference>
<name>A0A5Q6S2S7_9ACTN</name>
<organism evidence="3 4">
    <name type="scientific">Mumia zhuanghuii</name>
    <dbReference type="NCBI Taxonomy" id="2585211"/>
    <lineage>
        <taxon>Bacteria</taxon>
        <taxon>Bacillati</taxon>
        <taxon>Actinomycetota</taxon>
        <taxon>Actinomycetes</taxon>
        <taxon>Propionibacteriales</taxon>
        <taxon>Nocardioidaceae</taxon>
        <taxon>Mumia</taxon>
    </lineage>
</organism>
<feature type="domain" description="(S)-ureidoglycine aminohydrolase cupin" evidence="2">
    <location>
        <begin position="42"/>
        <end position="112"/>
    </location>
</feature>
<dbReference type="RefSeq" id="WP_149767407.1">
    <property type="nucleotide sequence ID" value="NZ_VDFQ02000001.1"/>
</dbReference>
<protein>
    <submittedName>
        <fullName evidence="3">Cupin domain-containing protein</fullName>
    </submittedName>
</protein>
<evidence type="ECO:0000256" key="1">
    <source>
        <dbReference type="SAM" id="MobiDB-lite"/>
    </source>
</evidence>
<dbReference type="PANTHER" id="PTHR40943">
    <property type="entry name" value="CYTOPLASMIC PROTEIN-RELATED"/>
    <property type="match status" value="1"/>
</dbReference>
<dbReference type="AlphaFoldDB" id="A0A5Q6S2S7"/>
<dbReference type="Proteomes" id="UP000307768">
    <property type="component" value="Unassembled WGS sequence"/>
</dbReference>
<dbReference type="Gene3D" id="2.60.120.10">
    <property type="entry name" value="Jelly Rolls"/>
    <property type="match status" value="1"/>
</dbReference>
<accession>A0A5Q6S2S7</accession>